<dbReference type="HOGENOM" id="CLU_010862_5_1_2"/>
<dbReference type="SUPFAM" id="SSF53335">
    <property type="entry name" value="S-adenosyl-L-methionine-dependent methyltransferases"/>
    <property type="match status" value="1"/>
</dbReference>
<gene>
    <name evidence="9" type="ordered locus">FFONT_1222</name>
</gene>
<keyword evidence="5 8" id="KW-0819">tRNA processing</keyword>
<dbReference type="FunFam" id="3.30.56.70:FF:000001">
    <property type="entry name" value="tRNA (guanine(26)-N(2))-dimethyltransferase"/>
    <property type="match status" value="1"/>
</dbReference>
<keyword evidence="1 8" id="KW-0820">tRNA-binding</keyword>
<dbReference type="Gene3D" id="3.30.56.70">
    <property type="entry name" value="N2,N2-dimethylguanosine tRNA methyltransferase, C-terminal domain"/>
    <property type="match status" value="1"/>
</dbReference>
<proteinExistence type="inferred from homology"/>
<keyword evidence="4 8" id="KW-0949">S-adenosyl-L-methionine</keyword>
<sequence length="389" mass="44645">MDSVLENIELKEGRAKFFLPMSNEFFRSDGKLEPAWLPIFYNPYSSINRDLTVLGIKAFSSLFRKIENFIEPLAGSCVRTIRVVLENDDIEINGYANDISKDAVEYCVKNISLNGLEEKIKVMNEEANFFLHFLLKKGIKQDAVDIDPYGSPINFLDSASKAISNNGLLFVTATDIGTLMGKYKDTSLRRYGSHVYKTDYGREIAARVLIYSVIRAFSSNEKNAYPLFTYYHEHFLKTGFLIKKEKQANKIGFLCIDSNSGYPFDKVILGKDGFKSECSNYIGPIWLGELWNRDFLLKVEDFYRKGKENYSIKLEKDINTMLAESEIENPFYYHIDKIASKLKKNVPKFEKIEEELKKLGYASSRTHFDAKGIKTNAPYDIVFNVIKSL</sequence>
<dbReference type="GO" id="GO:0000049">
    <property type="term" value="F:tRNA binding"/>
    <property type="evidence" value="ECO:0007669"/>
    <property type="project" value="UniProtKB-UniRule"/>
</dbReference>
<evidence type="ECO:0000313" key="10">
    <source>
        <dbReference type="Proteomes" id="UP000007391"/>
    </source>
</evidence>
<evidence type="ECO:0000256" key="4">
    <source>
        <dbReference type="ARBA" id="ARBA00022691"/>
    </source>
</evidence>
<dbReference type="PROSITE" id="PS51626">
    <property type="entry name" value="SAM_MT_TRM1"/>
    <property type="match status" value="1"/>
</dbReference>
<dbReference type="EC" id="2.1.1.216" evidence="7"/>
<organism evidence="9 10">
    <name type="scientific">Fervidicoccus fontis (strain DSM 19380 / JCM 18336 / VKM B-2539 / Kam940)</name>
    <dbReference type="NCBI Taxonomy" id="1163730"/>
    <lineage>
        <taxon>Archaea</taxon>
        <taxon>Thermoproteota</taxon>
        <taxon>Thermoprotei</taxon>
        <taxon>Fervidicoccales</taxon>
        <taxon>Fervidicoccaceae</taxon>
        <taxon>Fervidicoccus</taxon>
    </lineage>
</organism>
<dbReference type="InterPro" id="IPR042296">
    <property type="entry name" value="tRNA_met_Trm1_C"/>
</dbReference>
<keyword evidence="3 8" id="KW-0808">Transferase</keyword>
<dbReference type="PANTHER" id="PTHR10631:SF3">
    <property type="entry name" value="TRNA (GUANINE(26)-N(2))-DIMETHYLTRANSFERASE"/>
    <property type="match status" value="1"/>
</dbReference>
<dbReference type="GO" id="GO:0002940">
    <property type="term" value="P:tRNA N2-guanine methylation"/>
    <property type="evidence" value="ECO:0007669"/>
    <property type="project" value="TreeGrafter"/>
</dbReference>
<reference evidence="10" key="1">
    <citation type="submission" date="2012-03" db="EMBL/GenBank/DDBJ databases">
        <title>Fervidicoccus fontis complete genome analysis confirms its distinct phylogenetic position and predicts its environmental function.</title>
        <authorList>
            <person name="Lebedinsky A.V."/>
            <person name="Mardanov A.V."/>
            <person name="Gumerov V.M."/>
            <person name="Beletsky A.V."/>
            <person name="Kublanov I.V."/>
            <person name="Perevalova A.A."/>
            <person name="Bonch-Osmolovskaya E.A."/>
            <person name="Ravin N.V."/>
            <person name="Skryabin K.G."/>
        </authorList>
    </citation>
    <scope>NUCLEOTIDE SEQUENCE [LARGE SCALE GENOMIC DNA]</scope>
    <source>
        <strain evidence="10">DSM 19380 / VKM B-2539 / Kam940</strain>
    </source>
</reference>
<dbReference type="EMBL" id="CP003423">
    <property type="protein sequence ID" value="AFH43210.1"/>
    <property type="molecule type" value="Genomic_DNA"/>
</dbReference>
<dbReference type="eggNOG" id="arCOG01219">
    <property type="taxonomic scope" value="Archaea"/>
</dbReference>
<keyword evidence="10" id="KW-1185">Reference proteome</keyword>
<dbReference type="Gene3D" id="3.40.50.150">
    <property type="entry name" value="Vaccinia Virus protein VP39"/>
    <property type="match status" value="1"/>
</dbReference>
<dbReference type="GO" id="GO:0160104">
    <property type="term" value="F:tRNA (guanine(26)-N2)-dimethyltransferase activity"/>
    <property type="evidence" value="ECO:0007669"/>
    <property type="project" value="UniProtKB-EC"/>
</dbReference>
<keyword evidence="6 8" id="KW-0694">RNA-binding</keyword>
<evidence type="ECO:0000256" key="3">
    <source>
        <dbReference type="ARBA" id="ARBA00022679"/>
    </source>
</evidence>
<name>I0A2K3_FERFK</name>
<dbReference type="PANTHER" id="PTHR10631">
    <property type="entry name" value="N 2 ,N 2 -DIMETHYLGUANOSINE TRNA METHYLTRANSFERASE"/>
    <property type="match status" value="1"/>
</dbReference>
<reference evidence="9 10" key="2">
    <citation type="journal article" date="2014" name="Extremophiles">
        <title>Analysis of the complete genome of Fervidococcus fontis confirms the distinct phylogenetic position of the order Fervidicoccales and suggests its environmental function.</title>
        <authorList>
            <person name="Lebedinsky A.V."/>
            <person name="Mardanov A.V."/>
            <person name="Kublanov I.V."/>
            <person name="Gumerov V.M."/>
            <person name="Beletsky A.V."/>
            <person name="Perevalova A.A."/>
            <person name="Bidzhieva S.Kh."/>
            <person name="Bonch-Osmolovskaya E.A."/>
            <person name="Skryabin K.G."/>
            <person name="Ravin N.V."/>
        </authorList>
    </citation>
    <scope>NUCLEOTIDE SEQUENCE [LARGE SCALE GENOMIC DNA]</scope>
    <source>
        <strain evidence="10">DSM 19380 / VKM B-2539 / Kam940</strain>
    </source>
</reference>
<accession>I0A2K3</accession>
<dbReference type="InParanoid" id="I0A2K3"/>
<protein>
    <recommendedName>
        <fullName evidence="7">tRNA (guanine(26)-N(2))-dimethyltransferase</fullName>
        <ecNumber evidence="7">2.1.1.216</ecNumber>
    </recommendedName>
</protein>
<dbReference type="AlphaFoldDB" id="I0A2K3"/>
<evidence type="ECO:0000256" key="7">
    <source>
        <dbReference type="ARBA" id="ARBA00039099"/>
    </source>
</evidence>
<dbReference type="KEGG" id="ffo:FFONT_1222"/>
<comment type="similarity">
    <text evidence="8">Belongs to the class I-like SAM-binding methyltransferase superfamily. Trm1 family.</text>
</comment>
<dbReference type="InterPro" id="IPR029063">
    <property type="entry name" value="SAM-dependent_MTases_sf"/>
</dbReference>
<evidence type="ECO:0000256" key="6">
    <source>
        <dbReference type="ARBA" id="ARBA00022884"/>
    </source>
</evidence>
<dbReference type="Proteomes" id="UP000007391">
    <property type="component" value="Chromosome"/>
</dbReference>
<dbReference type="InterPro" id="IPR002905">
    <property type="entry name" value="Trm1"/>
</dbReference>
<keyword evidence="2 8" id="KW-0489">Methyltransferase</keyword>
<evidence type="ECO:0000256" key="5">
    <source>
        <dbReference type="ARBA" id="ARBA00022694"/>
    </source>
</evidence>
<evidence type="ECO:0000256" key="8">
    <source>
        <dbReference type="PROSITE-ProRule" id="PRU00958"/>
    </source>
</evidence>
<evidence type="ECO:0000313" key="9">
    <source>
        <dbReference type="EMBL" id="AFH43210.1"/>
    </source>
</evidence>
<dbReference type="STRING" id="1163730.FFONT_1222"/>
<evidence type="ECO:0000256" key="2">
    <source>
        <dbReference type="ARBA" id="ARBA00022603"/>
    </source>
</evidence>
<dbReference type="Pfam" id="PF02005">
    <property type="entry name" value="TRM"/>
    <property type="match status" value="1"/>
</dbReference>
<evidence type="ECO:0000256" key="1">
    <source>
        <dbReference type="ARBA" id="ARBA00022555"/>
    </source>
</evidence>
<dbReference type="FunCoup" id="I0A2K3">
    <property type="interactions" value="210"/>
</dbReference>